<protein>
    <recommendedName>
        <fullName evidence="2">UBX domain-containing protein</fullName>
    </recommendedName>
</protein>
<feature type="compositionally biased region" description="Basic and acidic residues" evidence="1">
    <location>
        <begin position="227"/>
        <end position="309"/>
    </location>
</feature>
<sequence>MFHDGDLQSGISRAITEQKLVACFIRQDDNEESRTWEEQWFGQKPHSSSSEAWTGGMGDVFATKAVLLRIEYGSQEAQFLNAFCPITKAPTFVIIQNGVVLEKLEGGLEKQEFVQRVSKALGIEVTFMTRQQYNERRQEQGNRSRQEASNGGEAGDQYAALQPHAAEVDDRAHNAAGSHSSETAAQQIPESAESPSSPNPTQATPSDMANVTSLFPDRAQRLEIEKAKREAAEKAEKAARANARKKEAEEAHAMHRGDKGKGKEPSEAVEKEKARRDWLVQQKQRKDDAKRERERILAQIEADKQERKARSQRAPEAPSEPLSPSADAASGRRMGAGGVCSLSIRLFDGSSIKGRFEPSSTLASGVRDWIKETAAGEGAADIPFTFKQILAPQPSRSIEVSEEHQSLQELGLVPNATLVLVPISGYTEAYTSGGGRGYMSTALHAAYGVVNTATGLVSSVISHIPGLGGRDGTTSEAASTSTEDTAVRTSTESGASNFKTLADQRAESARKQDSKKPEFYNGNSSAFEGRKDDQDDEK</sequence>
<feature type="compositionally biased region" description="Basic and acidic residues" evidence="1">
    <location>
        <begin position="133"/>
        <end position="146"/>
    </location>
</feature>
<feature type="compositionally biased region" description="Polar residues" evidence="1">
    <location>
        <begin position="487"/>
        <end position="499"/>
    </location>
</feature>
<gene>
    <name evidence="3" type="ORF">PRZ48_013366</name>
</gene>
<feature type="region of interest" description="Disordered" evidence="1">
    <location>
        <begin position="170"/>
        <end position="209"/>
    </location>
</feature>
<feature type="compositionally biased region" description="Polar residues" evidence="1">
    <location>
        <begin position="177"/>
        <end position="188"/>
    </location>
</feature>
<reference evidence="3 4" key="1">
    <citation type="journal article" date="2023" name="G3 (Bethesda)">
        <title>A chromosome-level genome assembly of Zasmidium syzygii isolated from banana leaves.</title>
        <authorList>
            <person name="van Westerhoven A.C."/>
            <person name="Mehrabi R."/>
            <person name="Talebi R."/>
            <person name="Steentjes M.B.F."/>
            <person name="Corcolon B."/>
            <person name="Chong P.A."/>
            <person name="Kema G.H.J."/>
            <person name="Seidl M.F."/>
        </authorList>
    </citation>
    <scope>NUCLEOTIDE SEQUENCE [LARGE SCALE GENOMIC DNA]</scope>
    <source>
        <strain evidence="3 4">P124</strain>
    </source>
</reference>
<dbReference type="Pfam" id="PF00789">
    <property type="entry name" value="UBX"/>
    <property type="match status" value="1"/>
</dbReference>
<dbReference type="SMART" id="SM00166">
    <property type="entry name" value="UBX"/>
    <property type="match status" value="1"/>
</dbReference>
<feature type="domain" description="UBX" evidence="2">
    <location>
        <begin position="335"/>
        <end position="420"/>
    </location>
</feature>
<feature type="compositionally biased region" description="Low complexity" evidence="1">
    <location>
        <begin position="189"/>
        <end position="200"/>
    </location>
</feature>
<feature type="region of interest" description="Disordered" evidence="1">
    <location>
        <begin position="132"/>
        <end position="155"/>
    </location>
</feature>
<evidence type="ECO:0000256" key="1">
    <source>
        <dbReference type="SAM" id="MobiDB-lite"/>
    </source>
</evidence>
<dbReference type="Pfam" id="PF23187">
    <property type="entry name" value="UBX7_N"/>
    <property type="match status" value="1"/>
</dbReference>
<keyword evidence="4" id="KW-1185">Reference proteome</keyword>
<comment type="caution">
    <text evidence="3">The sequence shown here is derived from an EMBL/GenBank/DDBJ whole genome shotgun (WGS) entry which is preliminary data.</text>
</comment>
<dbReference type="PANTHER" id="PTHR46424:SF1">
    <property type="entry name" value="UBX DOMAIN-CONTAINING PROTEIN 4"/>
    <property type="match status" value="1"/>
</dbReference>
<feature type="compositionally biased region" description="Low complexity" evidence="1">
    <location>
        <begin position="474"/>
        <end position="484"/>
    </location>
</feature>
<organism evidence="3 4">
    <name type="scientific">Zasmidium cellare</name>
    <name type="common">Wine cellar mold</name>
    <name type="synonym">Racodium cellare</name>
    <dbReference type="NCBI Taxonomy" id="395010"/>
    <lineage>
        <taxon>Eukaryota</taxon>
        <taxon>Fungi</taxon>
        <taxon>Dikarya</taxon>
        <taxon>Ascomycota</taxon>
        <taxon>Pezizomycotina</taxon>
        <taxon>Dothideomycetes</taxon>
        <taxon>Dothideomycetidae</taxon>
        <taxon>Mycosphaerellales</taxon>
        <taxon>Mycosphaerellaceae</taxon>
        <taxon>Zasmidium</taxon>
    </lineage>
</organism>
<feature type="compositionally biased region" description="Basic and acidic residues" evidence="1">
    <location>
        <begin position="528"/>
        <end position="538"/>
    </location>
</feature>
<dbReference type="PROSITE" id="PS50033">
    <property type="entry name" value="UBX"/>
    <property type="match status" value="1"/>
</dbReference>
<dbReference type="CDD" id="cd01767">
    <property type="entry name" value="UBX"/>
    <property type="match status" value="1"/>
</dbReference>
<feature type="region of interest" description="Disordered" evidence="1">
    <location>
        <begin position="465"/>
        <end position="538"/>
    </location>
</feature>
<dbReference type="Proteomes" id="UP001305779">
    <property type="component" value="Unassembled WGS sequence"/>
</dbReference>
<evidence type="ECO:0000259" key="2">
    <source>
        <dbReference type="PROSITE" id="PS50033"/>
    </source>
</evidence>
<dbReference type="Gene3D" id="3.10.20.90">
    <property type="entry name" value="Phosphatidylinositol 3-kinase Catalytic Subunit, Chain A, domain 1"/>
    <property type="match status" value="1"/>
</dbReference>
<dbReference type="EMBL" id="JAXOVC010000012">
    <property type="protein sequence ID" value="KAK4495039.1"/>
    <property type="molecule type" value="Genomic_DNA"/>
</dbReference>
<accession>A0ABR0E0U7</accession>
<name>A0ABR0E0U7_ZASCE</name>
<feature type="region of interest" description="Disordered" evidence="1">
    <location>
        <begin position="227"/>
        <end position="334"/>
    </location>
</feature>
<dbReference type="PANTHER" id="PTHR46424">
    <property type="entry name" value="UBX DOMAIN-CONTAINING PROTEIN 4"/>
    <property type="match status" value="1"/>
</dbReference>
<evidence type="ECO:0000313" key="3">
    <source>
        <dbReference type="EMBL" id="KAK4495039.1"/>
    </source>
</evidence>
<proteinExistence type="predicted"/>
<dbReference type="InterPro" id="IPR001012">
    <property type="entry name" value="UBX_dom"/>
</dbReference>
<feature type="compositionally biased region" description="Basic and acidic residues" evidence="1">
    <location>
        <begin position="502"/>
        <end position="518"/>
    </location>
</feature>
<evidence type="ECO:0000313" key="4">
    <source>
        <dbReference type="Proteomes" id="UP001305779"/>
    </source>
</evidence>
<feature type="compositionally biased region" description="Low complexity" evidence="1">
    <location>
        <begin position="314"/>
        <end position="329"/>
    </location>
</feature>
<dbReference type="SUPFAM" id="SSF54236">
    <property type="entry name" value="Ubiquitin-like"/>
    <property type="match status" value="1"/>
</dbReference>
<dbReference type="InterPro" id="IPR029071">
    <property type="entry name" value="Ubiquitin-like_domsf"/>
</dbReference>